<evidence type="ECO:0000313" key="2">
    <source>
        <dbReference type="Proteomes" id="UP000245626"/>
    </source>
</evidence>
<name>A0ACD0NS25_9BASI</name>
<sequence>MSSQTHSPVLGAKDEGADVPKQAFSADQATAEEIAAPPETVNMTEEEEMGAATDKDQSESGKLRTLLGILKRMVGVKDMAAIRLSLPANLLEPVPNLEYWNYLDRGDLFTNVADLDDPLDRMLATLRFTFTKEIKYIKGKVCKPYNSILGEHFRCHWDVDPLEISEDGNLIPVQAVCGNPTPLPLASSSLSRVTSSKKEKKKERKENASEDKSRPASIKGISSESGATGKKGISKLLGSRKNKSKEFQSNGSVEATSPLSIATQPSTDDDAISIKTIPGESGAKAPPGRRRICFLTEQVSHHPPISSFFAEAKEAGVQLYGVDQLGAKFTGTNVKVFPGDQNKGIFLRLTEKARCGAAGEEYQITHPTATINGIFRGNLWVAICDQLYITCRGGVREGEAAGGEDGTGKGSRLRTIVEYKDESWVMKAKYALEGCIYEYDPAQDDAEEYSRIKQVPPEKVVATFEGCWRGKIFYKRKGDKEPRLLINLEDLGQIAKAVRPLESQDAMESRRIWEPVTKAIHSKEFSEATKFKQKIEQKQRDAAAERKKKGEEFVPTFFDADISDGRPKLTAAGREALDGEEKLVGYTPTDAAAAVGEFSDGEEEEDDDDFEDAQG</sequence>
<reference evidence="1 2" key="1">
    <citation type="journal article" date="2018" name="Mol. Biol. Evol.">
        <title>Broad Genomic Sampling Reveals a Smut Pathogenic Ancestry of the Fungal Clade Ustilaginomycotina.</title>
        <authorList>
            <person name="Kijpornyongpan T."/>
            <person name="Mondo S.J."/>
            <person name="Barry K."/>
            <person name="Sandor L."/>
            <person name="Lee J."/>
            <person name="Lipzen A."/>
            <person name="Pangilinan J."/>
            <person name="LaButti K."/>
            <person name="Hainaut M."/>
            <person name="Henrissat B."/>
            <person name="Grigoriev I.V."/>
            <person name="Spatafora J.W."/>
            <person name="Aime M.C."/>
        </authorList>
    </citation>
    <scope>NUCLEOTIDE SEQUENCE [LARGE SCALE GENOMIC DNA]</scope>
    <source>
        <strain evidence="1 2">SA 807</strain>
    </source>
</reference>
<dbReference type="EMBL" id="KZ820170">
    <property type="protein sequence ID" value="PWN48611.1"/>
    <property type="molecule type" value="Genomic_DNA"/>
</dbReference>
<protein>
    <submittedName>
        <fullName evidence="1">Uncharacterized protein</fullName>
    </submittedName>
</protein>
<proteinExistence type="predicted"/>
<organism evidence="1 2">
    <name type="scientific">Violaceomyces palustris</name>
    <dbReference type="NCBI Taxonomy" id="1673888"/>
    <lineage>
        <taxon>Eukaryota</taxon>
        <taxon>Fungi</taxon>
        <taxon>Dikarya</taxon>
        <taxon>Basidiomycota</taxon>
        <taxon>Ustilaginomycotina</taxon>
        <taxon>Ustilaginomycetes</taxon>
        <taxon>Violaceomycetales</taxon>
        <taxon>Violaceomycetaceae</taxon>
        <taxon>Violaceomyces</taxon>
    </lineage>
</organism>
<keyword evidence="2" id="KW-1185">Reference proteome</keyword>
<evidence type="ECO:0000313" key="1">
    <source>
        <dbReference type="EMBL" id="PWN48611.1"/>
    </source>
</evidence>
<accession>A0ACD0NS25</accession>
<dbReference type="Proteomes" id="UP000245626">
    <property type="component" value="Unassembled WGS sequence"/>
</dbReference>
<gene>
    <name evidence="1" type="ORF">IE53DRAFT_399359</name>
</gene>